<name>A0A087VX84_ECHMU</name>
<reference evidence="2" key="1">
    <citation type="journal article" date="2013" name="Nature">
        <title>The genomes of four tapeworm species reveal adaptations to parasitism.</title>
        <authorList>
            <person name="Tsai I.J."/>
            <person name="Zarowiecki M."/>
            <person name="Holroyd N."/>
            <person name="Garciarrubio A."/>
            <person name="Sanchez-Flores A."/>
            <person name="Brooks K.L."/>
            <person name="Tracey A."/>
            <person name="Bobes R.J."/>
            <person name="Fragoso G."/>
            <person name="Sciutto E."/>
            <person name="Aslett M."/>
            <person name="Beasley H."/>
            <person name="Bennett H.M."/>
            <person name="Cai J."/>
            <person name="Camicia F."/>
            <person name="Clark R."/>
            <person name="Cucher M."/>
            <person name="De Silva N."/>
            <person name="Day T.A."/>
            <person name="Deplazes P."/>
            <person name="Estrada K."/>
            <person name="Fernandez C."/>
            <person name="Holland P.W."/>
            <person name="Hou J."/>
            <person name="Hu S."/>
            <person name="Huckvale T."/>
            <person name="Hung S.S."/>
            <person name="Kamenetzky L."/>
            <person name="Keane J.A."/>
            <person name="Kiss F."/>
            <person name="Koziol U."/>
            <person name="Lambert O."/>
            <person name="Liu K."/>
            <person name="Luo X."/>
            <person name="Luo Y."/>
            <person name="Macchiaroli N."/>
            <person name="Nichol S."/>
            <person name="Paps J."/>
            <person name="Parkinson J."/>
            <person name="Pouchkina-Stantcheva N."/>
            <person name="Riddiford N."/>
            <person name="Rosenzvit M."/>
            <person name="Salinas G."/>
            <person name="Wasmuth J.D."/>
            <person name="Zamanian M."/>
            <person name="Zheng Y."/>
            <person name="Cai X."/>
            <person name="Soberon X."/>
            <person name="Olson P.D."/>
            <person name="Laclette J.P."/>
            <person name="Brehm K."/>
            <person name="Berriman M."/>
            <person name="Garciarrubio A."/>
            <person name="Bobes R.J."/>
            <person name="Fragoso G."/>
            <person name="Sanchez-Flores A."/>
            <person name="Estrada K."/>
            <person name="Cevallos M.A."/>
            <person name="Morett E."/>
            <person name="Gonzalez V."/>
            <person name="Portillo T."/>
            <person name="Ochoa-Leyva A."/>
            <person name="Jose M.V."/>
            <person name="Sciutto E."/>
            <person name="Landa A."/>
            <person name="Jimenez L."/>
            <person name="Valdes V."/>
            <person name="Carrero J.C."/>
            <person name="Larralde C."/>
            <person name="Morales-Montor J."/>
            <person name="Limon-Lason J."/>
            <person name="Soberon X."/>
            <person name="Laclette J.P."/>
        </authorList>
    </citation>
    <scope>NUCLEOTIDE SEQUENCE [LARGE SCALE GENOMIC DNA]</scope>
</reference>
<sequence length="118" mass="13389">MYHFTHCHTKPTPLCYSLPVIHFGTPCHFSIHHSHLLLLLLLLLLLQHAFAVFSFHLSTNPLLDITTTTSVSAEPTANRRRLSFHSPLAHLVTQPALPLLLLLPPPTTPLPQRERNLW</sequence>
<protein>
    <submittedName>
        <fullName evidence="2">Uncharacterized protein</fullName>
    </submittedName>
</protein>
<proteinExistence type="predicted"/>
<feature type="transmembrane region" description="Helical" evidence="1">
    <location>
        <begin position="36"/>
        <end position="57"/>
    </location>
</feature>
<keyword evidence="1" id="KW-0812">Transmembrane</keyword>
<dbReference type="AlphaFoldDB" id="A0A087VX84"/>
<keyword evidence="3" id="KW-1185">Reference proteome</keyword>
<evidence type="ECO:0000313" key="3">
    <source>
        <dbReference type="Proteomes" id="UP000017246"/>
    </source>
</evidence>
<accession>A0A087VX84</accession>
<reference evidence="2" key="2">
    <citation type="submission" date="2015-11" db="EMBL/GenBank/DDBJ databases">
        <authorList>
            <person name="Zhang Y."/>
            <person name="Guo Z."/>
        </authorList>
    </citation>
    <scope>NUCLEOTIDE SEQUENCE</scope>
</reference>
<keyword evidence="1" id="KW-0472">Membrane</keyword>
<dbReference type="Proteomes" id="UP000017246">
    <property type="component" value="Unassembled WGS sequence"/>
</dbReference>
<organism evidence="2 3">
    <name type="scientific">Echinococcus multilocularis</name>
    <name type="common">Fox tapeworm</name>
    <dbReference type="NCBI Taxonomy" id="6211"/>
    <lineage>
        <taxon>Eukaryota</taxon>
        <taxon>Metazoa</taxon>
        <taxon>Spiralia</taxon>
        <taxon>Lophotrochozoa</taxon>
        <taxon>Platyhelminthes</taxon>
        <taxon>Cestoda</taxon>
        <taxon>Eucestoda</taxon>
        <taxon>Cyclophyllidea</taxon>
        <taxon>Taeniidae</taxon>
        <taxon>Echinococcus</taxon>
    </lineage>
</organism>
<gene>
    <name evidence="2" type="ORF">EmuJ_000050000</name>
</gene>
<evidence type="ECO:0000256" key="1">
    <source>
        <dbReference type="SAM" id="Phobius"/>
    </source>
</evidence>
<dbReference type="EMBL" id="LN902801">
    <property type="protein sequence ID" value="CDI96780.2"/>
    <property type="molecule type" value="Genomic_DNA"/>
</dbReference>
<keyword evidence="1" id="KW-1133">Transmembrane helix</keyword>
<evidence type="ECO:0000313" key="2">
    <source>
        <dbReference type="EMBL" id="CDI96780.2"/>
    </source>
</evidence>